<dbReference type="PRINTS" id="PR00096">
    <property type="entry name" value="GATASE"/>
</dbReference>
<dbReference type="FunFam" id="3.40.50.880:FF:000003">
    <property type="entry name" value="Anthranilate synthase component II"/>
    <property type="match status" value="1"/>
</dbReference>
<dbReference type="PROSITE" id="PS51273">
    <property type="entry name" value="GATASE_TYPE_1"/>
    <property type="match status" value="1"/>
</dbReference>
<dbReference type="Pfam" id="PF00117">
    <property type="entry name" value="GATase"/>
    <property type="match status" value="1"/>
</dbReference>
<evidence type="ECO:0000256" key="2">
    <source>
        <dbReference type="SAM" id="MobiDB-lite"/>
    </source>
</evidence>
<organism evidence="4 5">
    <name type="scientific">Nannocystis exedens</name>
    <dbReference type="NCBI Taxonomy" id="54"/>
    <lineage>
        <taxon>Bacteria</taxon>
        <taxon>Pseudomonadati</taxon>
        <taxon>Myxococcota</taxon>
        <taxon>Polyangia</taxon>
        <taxon>Nannocystales</taxon>
        <taxon>Nannocystaceae</taxon>
        <taxon>Nannocystis</taxon>
    </lineage>
</organism>
<dbReference type="GO" id="GO:0000162">
    <property type="term" value="P:L-tryptophan biosynthetic process"/>
    <property type="evidence" value="ECO:0007669"/>
    <property type="project" value="TreeGrafter"/>
</dbReference>
<dbReference type="EMBL" id="FOMX01000022">
    <property type="protein sequence ID" value="SFE90348.1"/>
    <property type="molecule type" value="Genomic_DNA"/>
</dbReference>
<dbReference type="Gene3D" id="3.40.50.880">
    <property type="match status" value="1"/>
</dbReference>
<dbReference type="InterPro" id="IPR006221">
    <property type="entry name" value="TrpG/PapA_dom"/>
</dbReference>
<evidence type="ECO:0000256" key="1">
    <source>
        <dbReference type="ARBA" id="ARBA00022962"/>
    </source>
</evidence>
<dbReference type="PRINTS" id="PR00097">
    <property type="entry name" value="ANTSNTHASEII"/>
</dbReference>
<reference evidence="5" key="1">
    <citation type="submission" date="2016-10" db="EMBL/GenBank/DDBJ databases">
        <authorList>
            <person name="Varghese N."/>
            <person name="Submissions S."/>
        </authorList>
    </citation>
    <scope>NUCLEOTIDE SEQUENCE [LARGE SCALE GENOMIC DNA]</scope>
    <source>
        <strain evidence="5">ATCC 25963</strain>
    </source>
</reference>
<dbReference type="PANTHER" id="PTHR43418:SF4">
    <property type="entry name" value="MULTIFUNCTIONAL TRYPTOPHAN BIOSYNTHESIS PROTEIN"/>
    <property type="match status" value="1"/>
</dbReference>
<dbReference type="GO" id="GO:0005829">
    <property type="term" value="C:cytosol"/>
    <property type="evidence" value="ECO:0007669"/>
    <property type="project" value="TreeGrafter"/>
</dbReference>
<dbReference type="PANTHER" id="PTHR43418">
    <property type="entry name" value="MULTIFUNCTIONAL TRYPTOPHAN BIOSYNTHESIS PROTEIN-RELATED"/>
    <property type="match status" value="1"/>
</dbReference>
<protein>
    <submittedName>
        <fullName evidence="4">Anthranilate synthase, component II</fullName>
    </submittedName>
</protein>
<dbReference type="SUPFAM" id="SSF52317">
    <property type="entry name" value="Class I glutamine amidotransferase-like"/>
    <property type="match status" value="1"/>
</dbReference>
<dbReference type="AlphaFoldDB" id="A0A1I2ED08"/>
<evidence type="ECO:0000259" key="3">
    <source>
        <dbReference type="Pfam" id="PF00117"/>
    </source>
</evidence>
<dbReference type="GO" id="GO:0004049">
    <property type="term" value="F:anthranilate synthase activity"/>
    <property type="evidence" value="ECO:0007669"/>
    <property type="project" value="TreeGrafter"/>
</dbReference>
<evidence type="ECO:0000313" key="5">
    <source>
        <dbReference type="Proteomes" id="UP000199400"/>
    </source>
</evidence>
<feature type="domain" description="Glutamine amidotransferase" evidence="3">
    <location>
        <begin position="35"/>
        <end position="221"/>
    </location>
</feature>
<gene>
    <name evidence="4" type="ORF">SAMN02745121_06003</name>
</gene>
<dbReference type="NCBIfam" id="TIGR00566">
    <property type="entry name" value="trpG_papA"/>
    <property type="match status" value="1"/>
</dbReference>
<dbReference type="STRING" id="54.SAMN02745121_06003"/>
<dbReference type="InterPro" id="IPR029062">
    <property type="entry name" value="Class_I_gatase-like"/>
</dbReference>
<dbReference type="Proteomes" id="UP000199400">
    <property type="component" value="Unassembled WGS sequence"/>
</dbReference>
<evidence type="ECO:0000313" key="4">
    <source>
        <dbReference type="EMBL" id="SFE90348.1"/>
    </source>
</evidence>
<dbReference type="InterPro" id="IPR050472">
    <property type="entry name" value="Anth_synth/Amidotransfase"/>
</dbReference>
<dbReference type="InterPro" id="IPR017926">
    <property type="entry name" value="GATASE"/>
</dbReference>
<proteinExistence type="predicted"/>
<keyword evidence="1" id="KW-0315">Glutamine amidotransferase</keyword>
<sequence length="233" mass="24734">MSANDNHATVDAAPPLPGGQRLRPAGAARPGCRVLVIDNYDSFTFNLVQYLLQLGAVVDVHRNDAVKLEQVLADAPSHIVLSPGPGTPAESGVCQDLCRRLAEADAPAIPVLGVCLGHQTLCEVLGARVERAGRIMHGKLSPMVHDATGVFAGLPSPFMATRYHSLVAVESTLPACLIPNARTDAGELMGVRHATRPLHGVQFHPESVLSEHGHAMLRTFLEMHGSSDMAVKT</sequence>
<dbReference type="CDD" id="cd01743">
    <property type="entry name" value="GATase1_Anthranilate_Synthase"/>
    <property type="match status" value="1"/>
</dbReference>
<name>A0A1I2ED08_9BACT</name>
<dbReference type="PRINTS" id="PR00099">
    <property type="entry name" value="CPSGATASE"/>
</dbReference>
<accession>A0A1I2ED08</accession>
<feature type="region of interest" description="Disordered" evidence="2">
    <location>
        <begin position="1"/>
        <end position="26"/>
    </location>
</feature>
<keyword evidence="5" id="KW-1185">Reference proteome</keyword>